<evidence type="ECO:0000256" key="1">
    <source>
        <dbReference type="ARBA" id="ARBA00004409"/>
    </source>
</evidence>
<feature type="domain" description="T-SNARE coiled-coil homology" evidence="11">
    <location>
        <begin position="199"/>
        <end position="261"/>
    </location>
</feature>
<dbReference type="PROSITE" id="PS00914">
    <property type="entry name" value="SYNTAXIN"/>
    <property type="match status" value="1"/>
</dbReference>
<comment type="similarity">
    <text evidence="2">Belongs to the syntaxin family.</text>
</comment>
<dbReference type="InterPro" id="IPR045242">
    <property type="entry name" value="Syntaxin"/>
</dbReference>
<dbReference type="GO" id="GO:0006886">
    <property type="term" value="P:intracellular protein transport"/>
    <property type="evidence" value="ECO:0007669"/>
    <property type="project" value="InterPro"/>
</dbReference>
<reference evidence="12" key="1">
    <citation type="journal article" date="2010" name="Science">
        <title>The genome of the Western clawed frog Xenopus tropicalis.</title>
        <authorList>
            <person name="Hellsten U."/>
            <person name="Harland R.M."/>
            <person name="Gilchrist M.J."/>
            <person name="Hendrix D."/>
            <person name="Jurka J."/>
            <person name="Kapitonov V."/>
            <person name="Ovcharenko I."/>
            <person name="Putnam N.H."/>
            <person name="Shu S."/>
            <person name="Taher L."/>
            <person name="Blitz I.L."/>
            <person name="Blumberg B."/>
            <person name="Dichmann D.S."/>
            <person name="Dubchak I."/>
            <person name="Amaya E."/>
            <person name="Detter J.C."/>
            <person name="Fletcher R."/>
            <person name="Gerhard D.S."/>
            <person name="Goodstein D."/>
            <person name="Graves T."/>
            <person name="Grigoriev I.V."/>
            <person name="Grimwood J."/>
            <person name="Kawashima T."/>
            <person name="Lindquist E."/>
            <person name="Lucas S.M."/>
            <person name="Mead P.E."/>
            <person name="Mitros T."/>
            <person name="Ogino H."/>
            <person name="Ohta Y."/>
            <person name="Poliakov A.V."/>
            <person name="Pollet N."/>
            <person name="Robert J."/>
            <person name="Salamov A."/>
            <person name="Sater A.K."/>
            <person name="Schmutz J."/>
            <person name="Terry A."/>
            <person name="Vize P.D."/>
            <person name="Warren W.C."/>
            <person name="Wells D."/>
            <person name="Wills A."/>
            <person name="Wilson R.K."/>
            <person name="Zimmerman L.B."/>
            <person name="Zorn A.M."/>
            <person name="Grainger R."/>
            <person name="Grammer T."/>
            <person name="Khokha M.K."/>
            <person name="Richardson P.M."/>
            <person name="Rokhsar D.S."/>
        </authorList>
    </citation>
    <scope>NUCLEOTIDE SEQUENCE [LARGE SCALE GENOMIC DNA]</scope>
    <source>
        <strain evidence="12">Nigerian</strain>
    </source>
</reference>
<keyword evidence="9 10" id="KW-0472">Membrane</keyword>
<dbReference type="InterPro" id="IPR010989">
    <property type="entry name" value="SNARE"/>
</dbReference>
<name>A0A803JSR5_XENTR</name>
<evidence type="ECO:0000256" key="7">
    <source>
        <dbReference type="ARBA" id="ARBA00023034"/>
    </source>
</evidence>
<dbReference type="SUPFAM" id="SSF47661">
    <property type="entry name" value="t-snare proteins"/>
    <property type="match status" value="1"/>
</dbReference>
<keyword evidence="8" id="KW-0175">Coiled coil</keyword>
<evidence type="ECO:0000256" key="8">
    <source>
        <dbReference type="ARBA" id="ARBA00023054"/>
    </source>
</evidence>
<keyword evidence="6 10" id="KW-1133">Transmembrane helix</keyword>
<keyword evidence="3" id="KW-0813">Transport</keyword>
<accession>A0A803JSR5</accession>
<proteinExistence type="inferred from homology"/>
<dbReference type="Xenbase" id="XB-GENE-1015934">
    <property type="gene designation" value="stx6"/>
</dbReference>
<dbReference type="AlphaFoldDB" id="A0A803JSR5"/>
<dbReference type="PROSITE" id="PS50192">
    <property type="entry name" value="T_SNARE"/>
    <property type="match status" value="1"/>
</dbReference>
<dbReference type="InterPro" id="IPR000727">
    <property type="entry name" value="T_SNARE_dom"/>
</dbReference>
<dbReference type="GO" id="GO:0005484">
    <property type="term" value="F:SNAP receptor activity"/>
    <property type="evidence" value="ECO:0007669"/>
    <property type="project" value="InterPro"/>
</dbReference>
<dbReference type="Bgee" id="ENSXETG00000023132">
    <property type="expression patterns" value="Expressed in brain and 12 other cell types or tissues"/>
</dbReference>
<dbReference type="FunFam" id="1.20.5.110:FF:000006">
    <property type="entry name" value="Syntaxin 6"/>
    <property type="match status" value="1"/>
</dbReference>
<protein>
    <submittedName>
        <fullName evidence="12">Syntaxin 6</fullName>
    </submittedName>
</protein>
<dbReference type="Pfam" id="PF09177">
    <property type="entry name" value="STX6_10_61_N"/>
    <property type="match status" value="1"/>
</dbReference>
<gene>
    <name evidence="12" type="primary">stx6</name>
</gene>
<keyword evidence="5" id="KW-0653">Protein transport</keyword>
<evidence type="ECO:0000313" key="12">
    <source>
        <dbReference type="Ensembl" id="ENSXETP00000111042"/>
    </source>
</evidence>
<evidence type="ECO:0000256" key="10">
    <source>
        <dbReference type="SAM" id="Phobius"/>
    </source>
</evidence>
<dbReference type="Ensembl" id="ENSXETT00000116104">
    <property type="protein sequence ID" value="ENSXETP00000111042"/>
    <property type="gene ID" value="ENSXETG00000023132"/>
</dbReference>
<dbReference type="GO" id="GO:0005802">
    <property type="term" value="C:trans-Golgi network"/>
    <property type="evidence" value="ECO:0007669"/>
    <property type="project" value="UniProtKB-ARBA"/>
</dbReference>
<evidence type="ECO:0000256" key="5">
    <source>
        <dbReference type="ARBA" id="ARBA00022927"/>
    </source>
</evidence>
<evidence type="ECO:0000256" key="2">
    <source>
        <dbReference type="ARBA" id="ARBA00009063"/>
    </source>
</evidence>
<evidence type="ECO:0000259" key="11">
    <source>
        <dbReference type="PROSITE" id="PS50192"/>
    </source>
</evidence>
<dbReference type="PANTHER" id="PTHR19957">
    <property type="entry name" value="SYNTAXIN"/>
    <property type="match status" value="1"/>
</dbReference>
<dbReference type="GO" id="GO:0048193">
    <property type="term" value="P:Golgi vesicle transport"/>
    <property type="evidence" value="ECO:0007669"/>
    <property type="project" value="InterPro"/>
</dbReference>
<keyword evidence="7" id="KW-0333">Golgi apparatus</keyword>
<dbReference type="SMART" id="SM00397">
    <property type="entry name" value="t_SNARE"/>
    <property type="match status" value="1"/>
</dbReference>
<dbReference type="Gene3D" id="1.20.58.90">
    <property type="match status" value="1"/>
</dbReference>
<sequence length="291" mass="33702">MEERQTTVFSPEYPFLMHLLPLAGALLMLERRESLFRCHKECIKQHIIREVQKAVNTAQGLFQRWTDLLQDPSISTREELDWTTNELRNNLRSIEWDLEDLDETISIVESNPRKFSLDPAELRQRKAFISETRQCVKDMKDRMTSPSVQALTEKKNRQALLGEGTKHGWNLETEKYKALDQELENANSQFLDGQVGQQQLIMEQQDEQLELVSGSIGVLKNMSQRIGSELDEQAVMLDDFSHELDTAQSRMDNVLKKLAKVSHMTSDRRQWCAIIILLSLLLVVLILFFAL</sequence>
<dbReference type="GeneTree" id="ENSGT00940000157639"/>
<organism evidence="12">
    <name type="scientific">Xenopus tropicalis</name>
    <name type="common">Western clawed frog</name>
    <name type="synonym">Silurana tropicalis</name>
    <dbReference type="NCBI Taxonomy" id="8364"/>
    <lineage>
        <taxon>Eukaryota</taxon>
        <taxon>Metazoa</taxon>
        <taxon>Chordata</taxon>
        <taxon>Craniata</taxon>
        <taxon>Vertebrata</taxon>
        <taxon>Euteleostomi</taxon>
        <taxon>Amphibia</taxon>
        <taxon>Batrachia</taxon>
        <taxon>Anura</taxon>
        <taxon>Pipoidea</taxon>
        <taxon>Pipidae</taxon>
        <taxon>Xenopodinae</taxon>
        <taxon>Xenopus</taxon>
        <taxon>Silurana</taxon>
    </lineage>
</organism>
<evidence type="ECO:0000256" key="6">
    <source>
        <dbReference type="ARBA" id="ARBA00022989"/>
    </source>
</evidence>
<evidence type="ECO:0000256" key="9">
    <source>
        <dbReference type="ARBA" id="ARBA00023136"/>
    </source>
</evidence>
<dbReference type="FunCoup" id="A0A803JSR5">
    <property type="interactions" value="2616"/>
</dbReference>
<dbReference type="Pfam" id="PF05739">
    <property type="entry name" value="SNARE"/>
    <property type="match status" value="1"/>
</dbReference>
<feature type="transmembrane region" description="Helical" evidence="10">
    <location>
        <begin position="271"/>
        <end position="290"/>
    </location>
</feature>
<dbReference type="CDD" id="cd21447">
    <property type="entry name" value="SNARE_NTD_STX6"/>
    <property type="match status" value="1"/>
</dbReference>
<keyword evidence="4 10" id="KW-0812">Transmembrane</keyword>
<reference evidence="12" key="2">
    <citation type="submission" date="2021-03" db="UniProtKB">
        <authorList>
            <consortium name="Ensembl"/>
        </authorList>
    </citation>
    <scope>IDENTIFICATION</scope>
</reference>
<evidence type="ECO:0000256" key="3">
    <source>
        <dbReference type="ARBA" id="ARBA00022448"/>
    </source>
</evidence>
<dbReference type="InterPro" id="IPR015260">
    <property type="entry name" value="Syntaxin-6/10/61_N"/>
</dbReference>
<dbReference type="CDD" id="cd15851">
    <property type="entry name" value="SNARE_Syntaxin6"/>
    <property type="match status" value="1"/>
</dbReference>
<dbReference type="SUPFAM" id="SSF58038">
    <property type="entry name" value="SNARE fusion complex"/>
    <property type="match status" value="1"/>
</dbReference>
<dbReference type="PANTHER" id="PTHR19957:SF104">
    <property type="entry name" value="SYNTAXIN-6"/>
    <property type="match status" value="1"/>
</dbReference>
<dbReference type="GO" id="GO:0031982">
    <property type="term" value="C:vesicle"/>
    <property type="evidence" value="ECO:0007669"/>
    <property type="project" value="UniProtKB-ARBA"/>
</dbReference>
<comment type="subcellular location">
    <subcellularLocation>
        <location evidence="1">Golgi apparatus membrane</location>
        <topology evidence="1">Single-pass type IV membrane protein</topology>
    </subcellularLocation>
</comment>
<dbReference type="InParanoid" id="A0A803JSR5"/>
<dbReference type="FunFam" id="1.20.58.90:FF:000002">
    <property type="entry name" value="syntaxin-6 isoform X1"/>
    <property type="match status" value="1"/>
</dbReference>
<dbReference type="Gene3D" id="1.20.5.110">
    <property type="match status" value="1"/>
</dbReference>
<dbReference type="GO" id="GO:0000139">
    <property type="term" value="C:Golgi membrane"/>
    <property type="evidence" value="ECO:0007669"/>
    <property type="project" value="UniProtKB-SubCell"/>
</dbReference>
<dbReference type="InterPro" id="IPR006012">
    <property type="entry name" value="Syntaxin/epimorphin_CS"/>
</dbReference>
<evidence type="ECO:0000256" key="4">
    <source>
        <dbReference type="ARBA" id="ARBA00022692"/>
    </source>
</evidence>